<dbReference type="Proteomes" id="UP000012174">
    <property type="component" value="Unassembled WGS sequence"/>
</dbReference>
<feature type="chain" id="PRO_5004085196" evidence="1">
    <location>
        <begin position="22"/>
        <end position="246"/>
    </location>
</feature>
<sequence>MSSIILLVLAVVTIFWLLERANEKRRRAARALILDTRAIAGFNLAGEEFCSAQRRLELRAIPNQRLVTVFEIDNSFTTTDTEHHKEFLTRATHAIQGTDGGTWTRLFDVASRAMRLADTHVRVESRVQLPQIPLARLVRTVTFMTVLDVLFDVDPANTAVEDVVMVTETINELWMQSKCNSEDPMSVNDQQQRLRTALHKMIPDEDDLGDARENPLNIIMPAYETMWRVVLLTRFLSVLVPMPGNM</sequence>
<protein>
    <submittedName>
        <fullName evidence="2">Putative p450 monooxygenase protein</fullName>
    </submittedName>
</protein>
<keyword evidence="2" id="KW-0503">Monooxygenase</keyword>
<dbReference type="eggNOG" id="ENOG502SSCR">
    <property type="taxonomic scope" value="Eukaryota"/>
</dbReference>
<dbReference type="OrthoDB" id="10029320at2759"/>
<gene>
    <name evidence="2" type="ORF">UCREL1_2638</name>
</gene>
<feature type="signal peptide" evidence="1">
    <location>
        <begin position="1"/>
        <end position="21"/>
    </location>
</feature>
<dbReference type="EMBL" id="KB705886">
    <property type="protein sequence ID" value="EMR70318.1"/>
    <property type="molecule type" value="Genomic_DNA"/>
</dbReference>
<accession>M7T0H2</accession>
<name>M7T0H2_EUTLA</name>
<evidence type="ECO:0000256" key="1">
    <source>
        <dbReference type="SAM" id="SignalP"/>
    </source>
</evidence>
<organism evidence="2 3">
    <name type="scientific">Eutypa lata (strain UCR-EL1)</name>
    <name type="common">Grapevine dieback disease fungus</name>
    <name type="synonym">Eutypa armeniacae</name>
    <dbReference type="NCBI Taxonomy" id="1287681"/>
    <lineage>
        <taxon>Eukaryota</taxon>
        <taxon>Fungi</taxon>
        <taxon>Dikarya</taxon>
        <taxon>Ascomycota</taxon>
        <taxon>Pezizomycotina</taxon>
        <taxon>Sordariomycetes</taxon>
        <taxon>Xylariomycetidae</taxon>
        <taxon>Xylariales</taxon>
        <taxon>Diatrypaceae</taxon>
        <taxon>Eutypa</taxon>
    </lineage>
</organism>
<dbReference type="GO" id="GO:0004497">
    <property type="term" value="F:monooxygenase activity"/>
    <property type="evidence" value="ECO:0007669"/>
    <property type="project" value="UniProtKB-KW"/>
</dbReference>
<dbReference type="KEGG" id="ela:UCREL1_2638"/>
<keyword evidence="1" id="KW-0732">Signal</keyword>
<dbReference type="AlphaFoldDB" id="M7T0H2"/>
<proteinExistence type="predicted"/>
<reference evidence="3" key="1">
    <citation type="journal article" date="2013" name="Genome Announc.">
        <title>Draft genome sequence of the grapevine dieback fungus Eutypa lata UCR-EL1.</title>
        <authorList>
            <person name="Blanco-Ulate B."/>
            <person name="Rolshausen P.E."/>
            <person name="Cantu D."/>
        </authorList>
    </citation>
    <scope>NUCLEOTIDE SEQUENCE [LARGE SCALE GENOMIC DNA]</scope>
    <source>
        <strain evidence="3">UCR-EL1</strain>
    </source>
</reference>
<dbReference type="OMA" id="ETINELW"/>
<dbReference type="HOGENOM" id="CLU_1129059_0_0_1"/>
<keyword evidence="2" id="KW-0560">Oxidoreductase</keyword>
<evidence type="ECO:0000313" key="3">
    <source>
        <dbReference type="Proteomes" id="UP000012174"/>
    </source>
</evidence>
<keyword evidence="3" id="KW-1185">Reference proteome</keyword>
<evidence type="ECO:0000313" key="2">
    <source>
        <dbReference type="EMBL" id="EMR70318.1"/>
    </source>
</evidence>